<keyword evidence="2" id="KW-1185">Reference proteome</keyword>
<dbReference type="Proteomes" id="UP000556084">
    <property type="component" value="Unassembled WGS sequence"/>
</dbReference>
<gene>
    <name evidence="1" type="ORF">FHS39_003948</name>
</gene>
<evidence type="ECO:0000313" key="1">
    <source>
        <dbReference type="EMBL" id="MBB4894881.1"/>
    </source>
</evidence>
<evidence type="ECO:0000313" key="2">
    <source>
        <dbReference type="Proteomes" id="UP000556084"/>
    </source>
</evidence>
<dbReference type="AlphaFoldDB" id="A0A7W7LSK5"/>
<dbReference type="GO" id="GO:0016740">
    <property type="term" value="F:transferase activity"/>
    <property type="evidence" value="ECO:0007669"/>
    <property type="project" value="UniProtKB-KW"/>
</dbReference>
<dbReference type="EMBL" id="JACHJH010000006">
    <property type="protein sequence ID" value="MBB4894881.1"/>
    <property type="molecule type" value="Genomic_DNA"/>
</dbReference>
<reference evidence="1 2" key="1">
    <citation type="submission" date="2020-08" db="EMBL/GenBank/DDBJ databases">
        <title>Genomic Encyclopedia of Type Strains, Phase III (KMG-III): the genomes of soil and plant-associated and newly described type strains.</title>
        <authorList>
            <person name="Whitman W."/>
        </authorList>
    </citation>
    <scope>NUCLEOTIDE SEQUENCE [LARGE SCALE GENOMIC DNA]</scope>
    <source>
        <strain evidence="1 2">CECT 3266</strain>
    </source>
</reference>
<name>A0A7W7LSK5_9ACTN</name>
<sequence>MPWRAAGARRGAGTAALVARGAYEALRRTRPGGRAVWERKNHAGRTVDLCSGPAAALGTAAGIGTAPGLPARHRAAGSLAVLAAAACGAYDDVAGAGDPRRGFRAHLGALRRGEVTSGTVKLAGIGAAGLAAGMVLEERPLDRALAAVVIAGSAHLVNLLDVRPGRAAAAVIALGAGGLLRGGAARGVCAAPVAAAAVLAADDIGERTMLGDTGAHALGAGLGVAVVAANGRAGLAFHAAVLTAVALVADARNPQSG</sequence>
<accession>A0A7W7LSK5</accession>
<organism evidence="1 2">
    <name type="scientific">Streptomyces olivoverticillatus</name>
    <dbReference type="NCBI Taxonomy" id="66427"/>
    <lineage>
        <taxon>Bacteria</taxon>
        <taxon>Bacillati</taxon>
        <taxon>Actinomycetota</taxon>
        <taxon>Actinomycetes</taxon>
        <taxon>Kitasatosporales</taxon>
        <taxon>Streptomycetaceae</taxon>
        <taxon>Streptomyces</taxon>
    </lineage>
</organism>
<dbReference type="RefSeq" id="WP_184350658.1">
    <property type="nucleotide sequence ID" value="NZ_JACHJH010000006.1"/>
</dbReference>
<protein>
    <submittedName>
        <fullName evidence="1">UDP-N-acetylmuramyl pentapeptide phosphotransferase/UDP-N-acetylglucosamine-1-phosphate transferase</fullName>
    </submittedName>
</protein>
<proteinExistence type="predicted"/>
<keyword evidence="1" id="KW-0808">Transferase</keyword>
<comment type="caution">
    <text evidence="1">The sequence shown here is derived from an EMBL/GenBank/DDBJ whole genome shotgun (WGS) entry which is preliminary data.</text>
</comment>